<comment type="similarity">
    <text evidence="1">Belongs to the Gfo/Idh/MocA family.</text>
</comment>
<dbReference type="Gene3D" id="3.40.50.720">
    <property type="entry name" value="NAD(P)-binding Rossmann-like Domain"/>
    <property type="match status" value="1"/>
</dbReference>
<keyword evidence="2" id="KW-0560">Oxidoreductase</keyword>
<dbReference type="RefSeq" id="WP_191283181.1">
    <property type="nucleotide sequence ID" value="NZ_BNAI01000003.1"/>
</dbReference>
<dbReference type="SUPFAM" id="SSF51735">
    <property type="entry name" value="NAD(P)-binding Rossmann-fold domains"/>
    <property type="match status" value="1"/>
</dbReference>
<evidence type="ECO:0000313" key="6">
    <source>
        <dbReference type="EMBL" id="GHF17797.1"/>
    </source>
</evidence>
<evidence type="ECO:0000259" key="4">
    <source>
        <dbReference type="Pfam" id="PF01408"/>
    </source>
</evidence>
<dbReference type="GO" id="GO:0000166">
    <property type="term" value="F:nucleotide binding"/>
    <property type="evidence" value="ECO:0007669"/>
    <property type="project" value="InterPro"/>
</dbReference>
<protein>
    <submittedName>
        <fullName evidence="6">Inositol 2-dehydrogenase</fullName>
    </submittedName>
</protein>
<sequence length="341" mass="35931">MGPSDQLRFGLIGAGRIGQVHAATIAANPETALTLVADPFLAGAESLAARFGGRVADSPQHLITSGEVDAVLVASPTPTHIDLIEACLDAGVAVLCEKPIDLDIARVDQLLPKVRESSVPVALGFNQRFDPAFADVHRRVESGEIGDLELLSIVSRDPGPPPAEYLAVSGGIFRDMAIHDFDMARFFLGEIVEVSAVGAQLFDPGAREHGDFDSVVVTLRAATGGMATIVNSRHSVIGYDQRLEAFGAAGLLQVANAPSSLVSVSTASGVETKRPYLDFFLERYADAYALELAEFVKLVRGEASNSPGFDDGRAALVIADAAQRSAEEGVVVHLEGGWSSR</sequence>
<dbReference type="Pfam" id="PF22725">
    <property type="entry name" value="GFO_IDH_MocA_C3"/>
    <property type="match status" value="1"/>
</dbReference>
<evidence type="ECO:0000256" key="1">
    <source>
        <dbReference type="ARBA" id="ARBA00010928"/>
    </source>
</evidence>
<evidence type="ECO:0000259" key="5">
    <source>
        <dbReference type="Pfam" id="PF22725"/>
    </source>
</evidence>
<organism evidence="6 7">
    <name type="scientific">Pseudolysinimonas yzui</name>
    <dbReference type="NCBI Taxonomy" id="2708254"/>
    <lineage>
        <taxon>Bacteria</taxon>
        <taxon>Bacillati</taxon>
        <taxon>Actinomycetota</taxon>
        <taxon>Actinomycetes</taxon>
        <taxon>Micrococcales</taxon>
        <taxon>Microbacteriaceae</taxon>
        <taxon>Pseudolysinimonas</taxon>
    </lineage>
</organism>
<dbReference type="SUPFAM" id="SSF55347">
    <property type="entry name" value="Glyceraldehyde-3-phosphate dehydrogenase-like, C-terminal domain"/>
    <property type="match status" value="1"/>
</dbReference>
<dbReference type="Gene3D" id="3.30.360.10">
    <property type="entry name" value="Dihydrodipicolinate Reductase, domain 2"/>
    <property type="match status" value="1"/>
</dbReference>
<dbReference type="Pfam" id="PF01408">
    <property type="entry name" value="GFO_IDH_MocA"/>
    <property type="match status" value="1"/>
</dbReference>
<reference evidence="6" key="2">
    <citation type="submission" date="2020-09" db="EMBL/GenBank/DDBJ databases">
        <authorList>
            <person name="Sun Q."/>
            <person name="Zhou Y."/>
        </authorList>
    </citation>
    <scope>NUCLEOTIDE SEQUENCE</scope>
    <source>
        <strain evidence="6">CGMCC 1.16548</strain>
    </source>
</reference>
<dbReference type="NCBIfam" id="TIGR04380">
    <property type="entry name" value="myo_inos_iolG"/>
    <property type="match status" value="1"/>
</dbReference>
<dbReference type="InterPro" id="IPR030827">
    <property type="entry name" value="Myo_inos_IolG"/>
</dbReference>
<proteinExistence type="inferred from homology"/>
<evidence type="ECO:0000256" key="2">
    <source>
        <dbReference type="ARBA" id="ARBA00023002"/>
    </source>
</evidence>
<accession>A0A8J3M1A2</accession>
<dbReference type="InterPro" id="IPR036291">
    <property type="entry name" value="NAD(P)-bd_dom_sf"/>
</dbReference>
<dbReference type="GO" id="GO:0016491">
    <property type="term" value="F:oxidoreductase activity"/>
    <property type="evidence" value="ECO:0007669"/>
    <property type="project" value="UniProtKB-KW"/>
</dbReference>
<feature type="domain" description="GFO/IDH/MocA-like oxidoreductase" evidence="5">
    <location>
        <begin position="133"/>
        <end position="252"/>
    </location>
</feature>
<dbReference type="Proteomes" id="UP000617531">
    <property type="component" value="Unassembled WGS sequence"/>
</dbReference>
<dbReference type="InterPro" id="IPR000683">
    <property type="entry name" value="Gfo/Idh/MocA-like_OxRdtase_N"/>
</dbReference>
<dbReference type="PANTHER" id="PTHR42840:SF3">
    <property type="entry name" value="BINDING ROSSMANN FOLD OXIDOREDUCTASE, PUTATIVE (AFU_ORTHOLOGUE AFUA_2G10240)-RELATED"/>
    <property type="match status" value="1"/>
</dbReference>
<dbReference type="AlphaFoldDB" id="A0A8J3M1A2"/>
<feature type="domain" description="Gfo/Idh/MocA-like oxidoreductase N-terminal" evidence="4">
    <location>
        <begin position="7"/>
        <end position="125"/>
    </location>
</feature>
<evidence type="ECO:0000313" key="7">
    <source>
        <dbReference type="Proteomes" id="UP000617531"/>
    </source>
</evidence>
<dbReference type="PANTHER" id="PTHR42840">
    <property type="entry name" value="NAD(P)-BINDING ROSSMANN-FOLD SUPERFAMILY PROTEIN-RELATED"/>
    <property type="match status" value="1"/>
</dbReference>
<dbReference type="InterPro" id="IPR055170">
    <property type="entry name" value="GFO_IDH_MocA-like_dom"/>
</dbReference>
<dbReference type="EMBL" id="BNAI01000003">
    <property type="protein sequence ID" value="GHF17797.1"/>
    <property type="molecule type" value="Genomic_DNA"/>
</dbReference>
<reference evidence="6" key="1">
    <citation type="journal article" date="2014" name="Int. J. Syst. Evol. Microbiol.">
        <title>Complete genome sequence of Corynebacterium casei LMG S-19264T (=DSM 44701T), isolated from a smear-ripened cheese.</title>
        <authorList>
            <consortium name="US DOE Joint Genome Institute (JGI-PGF)"/>
            <person name="Walter F."/>
            <person name="Albersmeier A."/>
            <person name="Kalinowski J."/>
            <person name="Ruckert C."/>
        </authorList>
    </citation>
    <scope>NUCLEOTIDE SEQUENCE</scope>
    <source>
        <strain evidence="6">CGMCC 1.16548</strain>
    </source>
</reference>
<keyword evidence="3" id="KW-0520">NAD</keyword>
<keyword evidence="7" id="KW-1185">Reference proteome</keyword>
<gene>
    <name evidence="6" type="ORF">GCM10011600_18310</name>
</gene>
<name>A0A8J3M1A2_9MICO</name>
<evidence type="ECO:0000256" key="3">
    <source>
        <dbReference type="ARBA" id="ARBA00023027"/>
    </source>
</evidence>
<comment type="caution">
    <text evidence="6">The sequence shown here is derived from an EMBL/GenBank/DDBJ whole genome shotgun (WGS) entry which is preliminary data.</text>
</comment>